<dbReference type="PANTHER" id="PTHR38940:SF5">
    <property type="match status" value="1"/>
</dbReference>
<name>A0A5N6PEQ2_9ASTR</name>
<feature type="chain" id="PRO_5024300173" description="Plus3 domain-containing protein" evidence="1">
    <location>
        <begin position="23"/>
        <end position="446"/>
    </location>
</feature>
<evidence type="ECO:0000259" key="2">
    <source>
        <dbReference type="SMART" id="SM00719"/>
    </source>
</evidence>
<dbReference type="InterPro" id="IPR036128">
    <property type="entry name" value="Plus3-like_sf"/>
</dbReference>
<evidence type="ECO:0000313" key="3">
    <source>
        <dbReference type="EMBL" id="KAD6453062.1"/>
    </source>
</evidence>
<sequence length="446" mass="50075">MPVVYLLWLFLYSFLFSYKGLSSIVDLDHLTLVLSSTVQVVSRSSCLDRGLPLSPTVARLLSAAACTLPCQPRLTLPCQVPRSALCIQPWPYVLAVTCGISLMLVGVSPSAAAPMTWRECIGAGSNEILEANMNQFVGADALAELVWSPRAGLNIKLAEEKPYFMWEVGPSDMEFYNCENAKNEEHITSHTTCHVTEKVASCPDRMTTVRSPLKVEKDAMKMEKDGCFSDPFLENAQVESHGSIESCRNTNFLTTKKRKCIFEQRLILGSKRIKNQLNGTSFINWISNTLKGFKNHNVYDPSVGVWDGSCSVGQLSQTYVVDTIRKLQLSRTEILKWMNSRSMVAHLDGFFLRLRVAKRKEGEGKSRYLVACITGSQEETPWNELKHSIRVKVGDNEFLVQSQYVSNCDFLEDELVAWWQENLKNGGISVFKDLNSKVAKRRTLGM</sequence>
<dbReference type="SMART" id="SM00719">
    <property type="entry name" value="Plus3"/>
    <property type="match status" value="1"/>
</dbReference>
<dbReference type="Pfam" id="PF03126">
    <property type="entry name" value="Plus-3"/>
    <property type="match status" value="1"/>
</dbReference>
<reference evidence="3 4" key="1">
    <citation type="submission" date="2019-05" db="EMBL/GenBank/DDBJ databases">
        <title>Mikania micrantha, genome provides insights into the molecular mechanism of rapid growth.</title>
        <authorList>
            <person name="Liu B."/>
        </authorList>
    </citation>
    <scope>NUCLEOTIDE SEQUENCE [LARGE SCALE GENOMIC DNA]</scope>
    <source>
        <strain evidence="3">NLD-2019</strain>
        <tissue evidence="3">Leaf</tissue>
    </source>
</reference>
<keyword evidence="1" id="KW-0732">Signal</keyword>
<dbReference type="PANTHER" id="PTHR38940">
    <property type="entry name" value="PLUS3 DOMAIN-CONTAINING PROTEIN"/>
    <property type="match status" value="1"/>
</dbReference>
<proteinExistence type="predicted"/>
<dbReference type="Proteomes" id="UP000326396">
    <property type="component" value="Linkage Group LG12"/>
</dbReference>
<evidence type="ECO:0000313" key="4">
    <source>
        <dbReference type="Proteomes" id="UP000326396"/>
    </source>
</evidence>
<dbReference type="AlphaFoldDB" id="A0A5N6PEQ2"/>
<feature type="domain" description="Plus3" evidence="2">
    <location>
        <begin position="318"/>
        <end position="424"/>
    </location>
</feature>
<dbReference type="InterPro" id="IPR004343">
    <property type="entry name" value="Plus-3_dom"/>
</dbReference>
<dbReference type="EMBL" id="SZYD01000004">
    <property type="protein sequence ID" value="KAD6453062.1"/>
    <property type="molecule type" value="Genomic_DNA"/>
</dbReference>
<feature type="signal peptide" evidence="1">
    <location>
        <begin position="1"/>
        <end position="22"/>
    </location>
</feature>
<gene>
    <name evidence="3" type="ORF">E3N88_07767</name>
</gene>
<organism evidence="3 4">
    <name type="scientific">Mikania micrantha</name>
    <name type="common">bitter vine</name>
    <dbReference type="NCBI Taxonomy" id="192012"/>
    <lineage>
        <taxon>Eukaryota</taxon>
        <taxon>Viridiplantae</taxon>
        <taxon>Streptophyta</taxon>
        <taxon>Embryophyta</taxon>
        <taxon>Tracheophyta</taxon>
        <taxon>Spermatophyta</taxon>
        <taxon>Magnoliopsida</taxon>
        <taxon>eudicotyledons</taxon>
        <taxon>Gunneridae</taxon>
        <taxon>Pentapetalae</taxon>
        <taxon>asterids</taxon>
        <taxon>campanulids</taxon>
        <taxon>Asterales</taxon>
        <taxon>Asteraceae</taxon>
        <taxon>Asteroideae</taxon>
        <taxon>Heliantheae alliance</taxon>
        <taxon>Eupatorieae</taxon>
        <taxon>Mikania</taxon>
    </lineage>
</organism>
<keyword evidence="4" id="KW-1185">Reference proteome</keyword>
<dbReference type="OrthoDB" id="166375at2759"/>
<dbReference type="SUPFAM" id="SSF159042">
    <property type="entry name" value="Plus3-like"/>
    <property type="match status" value="1"/>
</dbReference>
<accession>A0A5N6PEQ2</accession>
<dbReference type="Gene3D" id="3.90.70.200">
    <property type="entry name" value="Plus-3 domain"/>
    <property type="match status" value="1"/>
</dbReference>
<evidence type="ECO:0000256" key="1">
    <source>
        <dbReference type="SAM" id="SignalP"/>
    </source>
</evidence>
<comment type="caution">
    <text evidence="3">The sequence shown here is derived from an EMBL/GenBank/DDBJ whole genome shotgun (WGS) entry which is preliminary data.</text>
</comment>
<protein>
    <recommendedName>
        <fullName evidence="2">Plus3 domain-containing protein</fullName>
    </recommendedName>
</protein>
<dbReference type="GO" id="GO:0003677">
    <property type="term" value="F:DNA binding"/>
    <property type="evidence" value="ECO:0007669"/>
    <property type="project" value="InterPro"/>
</dbReference>